<feature type="region of interest" description="Disordered" evidence="1">
    <location>
        <begin position="1"/>
        <end position="53"/>
    </location>
</feature>
<proteinExistence type="predicted"/>
<dbReference type="PANTHER" id="PTHR47512">
    <property type="entry name" value="EXPRESSED PROTEIN"/>
    <property type="match status" value="1"/>
</dbReference>
<feature type="region of interest" description="Disordered" evidence="1">
    <location>
        <begin position="289"/>
        <end position="325"/>
    </location>
</feature>
<feature type="compositionally biased region" description="Basic residues" evidence="1">
    <location>
        <begin position="1"/>
        <end position="10"/>
    </location>
</feature>
<accession>A0A1U8AQX6</accession>
<protein>
    <submittedName>
        <fullName evidence="3">Uncharacterized protein LOC104605573</fullName>
    </submittedName>
</protein>
<dbReference type="OMA" id="NICVDEK"/>
<dbReference type="eggNOG" id="ENOG502QR7K">
    <property type="taxonomic scope" value="Eukaryota"/>
</dbReference>
<evidence type="ECO:0000256" key="1">
    <source>
        <dbReference type="SAM" id="MobiDB-lite"/>
    </source>
</evidence>
<reference evidence="3" key="1">
    <citation type="submission" date="2025-08" db="UniProtKB">
        <authorList>
            <consortium name="RefSeq"/>
        </authorList>
    </citation>
    <scope>IDENTIFICATION</scope>
</reference>
<dbReference type="FunCoup" id="A0A1U8AQX6">
    <property type="interactions" value="203"/>
</dbReference>
<feature type="compositionally biased region" description="Basic and acidic residues" evidence="1">
    <location>
        <begin position="28"/>
        <end position="47"/>
    </location>
</feature>
<gene>
    <name evidence="3" type="primary">LOC104605573</name>
</gene>
<dbReference type="KEGG" id="nnu:104605573"/>
<feature type="compositionally biased region" description="Polar residues" evidence="1">
    <location>
        <begin position="11"/>
        <end position="27"/>
    </location>
</feature>
<dbReference type="PANTHER" id="PTHR47512:SF3">
    <property type="entry name" value="CHALCONE-FLAVONONE ISOMERASE FAMILY PROTEIN"/>
    <property type="match status" value="1"/>
</dbReference>
<name>A0A1U8AQX6_NELNU</name>
<dbReference type="AlphaFoldDB" id="A0A1U8AQX6"/>
<keyword evidence="2" id="KW-1185">Reference proteome</keyword>
<sequence>MGTPSSKRRFAQSQTKVSWNNNPSSVSEKSEGTEKVLSRRKNNKSDETVGPLAEVTNDSPIVGLAMNNLETPSTLIMKKIKPKMAPGSGESLLRRQVKTLLQKVQDDADLSKLAFEHRFDLGLQGILLNSSSGLLALTPANTPHAPNFSCNGGFDITPNHPTSTTTAFELEEGSKASKDVMITEGLKQETLELEKMPSTPLILLSISEEPEISGSSSYSTMTIEQESKLRVYRHVQEDDEEGDYTEEEGALVDELCTGLSKVRIQEKRMPEFLGKHIRFLYNSDDEIEGQEEVTESSPVSPSILRLKGIPAPQGKHLRFPDEEDD</sequence>
<evidence type="ECO:0000313" key="2">
    <source>
        <dbReference type="Proteomes" id="UP000189703"/>
    </source>
</evidence>
<dbReference type="GeneID" id="104605573"/>
<organism evidence="2 3">
    <name type="scientific">Nelumbo nucifera</name>
    <name type="common">Sacred lotus</name>
    <dbReference type="NCBI Taxonomy" id="4432"/>
    <lineage>
        <taxon>Eukaryota</taxon>
        <taxon>Viridiplantae</taxon>
        <taxon>Streptophyta</taxon>
        <taxon>Embryophyta</taxon>
        <taxon>Tracheophyta</taxon>
        <taxon>Spermatophyta</taxon>
        <taxon>Magnoliopsida</taxon>
        <taxon>Proteales</taxon>
        <taxon>Nelumbonaceae</taxon>
        <taxon>Nelumbo</taxon>
    </lineage>
</organism>
<dbReference type="OrthoDB" id="162989at2759"/>
<dbReference type="RefSeq" id="XP_010268696.1">
    <property type="nucleotide sequence ID" value="XM_010270394.2"/>
</dbReference>
<evidence type="ECO:0000313" key="3">
    <source>
        <dbReference type="RefSeq" id="XP_010268696.1"/>
    </source>
</evidence>
<dbReference type="Proteomes" id="UP000189703">
    <property type="component" value="Unplaced"/>
</dbReference>